<organism evidence="2 3">
    <name type="scientific">Trichonephila clavata</name>
    <name type="common">Joro spider</name>
    <name type="synonym">Nephila clavata</name>
    <dbReference type="NCBI Taxonomy" id="2740835"/>
    <lineage>
        <taxon>Eukaryota</taxon>
        <taxon>Metazoa</taxon>
        <taxon>Ecdysozoa</taxon>
        <taxon>Arthropoda</taxon>
        <taxon>Chelicerata</taxon>
        <taxon>Arachnida</taxon>
        <taxon>Araneae</taxon>
        <taxon>Araneomorphae</taxon>
        <taxon>Entelegynae</taxon>
        <taxon>Araneoidea</taxon>
        <taxon>Nephilidae</taxon>
        <taxon>Trichonephila</taxon>
    </lineage>
</organism>
<accession>A0A8X6LEQ7</accession>
<dbReference type="EMBL" id="BMAO01035955">
    <property type="protein sequence ID" value="GFR07075.1"/>
    <property type="molecule type" value="Genomic_DNA"/>
</dbReference>
<evidence type="ECO:0000313" key="2">
    <source>
        <dbReference type="EMBL" id="GFR07075.1"/>
    </source>
</evidence>
<reference evidence="2" key="1">
    <citation type="submission" date="2020-07" db="EMBL/GenBank/DDBJ databases">
        <title>Multicomponent nature underlies the extraordinary mechanical properties of spider dragline silk.</title>
        <authorList>
            <person name="Kono N."/>
            <person name="Nakamura H."/>
            <person name="Mori M."/>
            <person name="Yoshida Y."/>
            <person name="Ohtoshi R."/>
            <person name="Malay A.D."/>
            <person name="Moran D.A.P."/>
            <person name="Tomita M."/>
            <person name="Numata K."/>
            <person name="Arakawa K."/>
        </authorList>
    </citation>
    <scope>NUCLEOTIDE SEQUENCE</scope>
</reference>
<dbReference type="AlphaFoldDB" id="A0A8X6LEQ7"/>
<proteinExistence type="predicted"/>
<evidence type="ECO:0000313" key="3">
    <source>
        <dbReference type="Proteomes" id="UP000887116"/>
    </source>
</evidence>
<feature type="compositionally biased region" description="Low complexity" evidence="1">
    <location>
        <begin position="206"/>
        <end position="215"/>
    </location>
</feature>
<feature type="compositionally biased region" description="Polar residues" evidence="1">
    <location>
        <begin position="238"/>
        <end position="248"/>
    </location>
</feature>
<feature type="region of interest" description="Disordered" evidence="1">
    <location>
        <begin position="203"/>
        <end position="270"/>
    </location>
</feature>
<dbReference type="OrthoDB" id="6458048at2759"/>
<gene>
    <name evidence="2" type="ORF">TNCT_468961</name>
</gene>
<keyword evidence="3" id="KW-1185">Reference proteome</keyword>
<sequence>MVKEIFLGAFVLLHCLFCLLKVFCHFDILHCIHLIPYFIFIDFLKNNLHYISKLAKQDPTDLDIDHEKTILKNDVKIIDDKIIIDFNNGDNSSQRFSMDNLYDADNSLEICLSNKTSSSLTLTGDVSDANETDASFIQAGESFFNETPHIVNEKMLEMNNDDLKSQDLEHFKNENHFLDDSAFLNSVAIHLIDAAVQCTPAERNGSLASSTPSSSFTNVTEMESFNDSEDPKDFDDFSMNSFKSNQEMDSISSDLTSLSDSEEDTQCNDISSVPRKRNAFQKVKKFFGRLRKAIPSCCRCQRLH</sequence>
<feature type="compositionally biased region" description="Low complexity" evidence="1">
    <location>
        <begin position="249"/>
        <end position="259"/>
    </location>
</feature>
<evidence type="ECO:0000256" key="1">
    <source>
        <dbReference type="SAM" id="MobiDB-lite"/>
    </source>
</evidence>
<protein>
    <submittedName>
        <fullName evidence="2">Uncharacterized protein</fullName>
    </submittedName>
</protein>
<name>A0A8X6LEQ7_TRICU</name>
<dbReference type="Proteomes" id="UP000887116">
    <property type="component" value="Unassembled WGS sequence"/>
</dbReference>
<comment type="caution">
    <text evidence="2">The sequence shown here is derived from an EMBL/GenBank/DDBJ whole genome shotgun (WGS) entry which is preliminary data.</text>
</comment>